<dbReference type="EMBL" id="JBEPAZ010000004">
    <property type="protein sequence ID" value="MER6427603.1"/>
    <property type="molecule type" value="Genomic_DNA"/>
</dbReference>
<evidence type="ECO:0000313" key="1">
    <source>
        <dbReference type="EMBL" id="MER6427603.1"/>
    </source>
</evidence>
<dbReference type="RefSeq" id="WP_352063070.1">
    <property type="nucleotide sequence ID" value="NZ_JBEPAZ010000004.1"/>
</dbReference>
<dbReference type="Proteomes" id="UP001470023">
    <property type="component" value="Unassembled WGS sequence"/>
</dbReference>
<sequence length="95" mass="10024">MDLIHFRMVVPPDLTQPVLDLLAPHDRVLNLVVVRAAHVPDGDAVECDVLTGAANGVLADLRGLGIDRTGSIAVDDVDMMFCSWSSRASSAPSAS</sequence>
<organism evidence="1 2">
    <name type="scientific">Streptomyces sp. 900105245</name>
    <dbReference type="NCBI Taxonomy" id="3154379"/>
    <lineage>
        <taxon>Bacteria</taxon>
        <taxon>Bacillati</taxon>
        <taxon>Actinomycetota</taxon>
        <taxon>Actinomycetes</taxon>
        <taxon>Kitasatosporales</taxon>
        <taxon>Streptomycetaceae</taxon>
        <taxon>Streptomyces</taxon>
    </lineage>
</organism>
<gene>
    <name evidence="1" type="ORF">ABT272_07625</name>
</gene>
<accession>A0ABV1U1L0</accession>
<name>A0ABV1U1L0_9ACTN</name>
<reference evidence="1 2" key="1">
    <citation type="submission" date="2024-06" db="EMBL/GenBank/DDBJ databases">
        <title>The Natural Products Discovery Center: Release of the First 8490 Sequenced Strains for Exploring Actinobacteria Biosynthetic Diversity.</title>
        <authorList>
            <person name="Kalkreuter E."/>
            <person name="Kautsar S.A."/>
            <person name="Yang D."/>
            <person name="Bader C.D."/>
            <person name="Teijaro C.N."/>
            <person name="Fluegel L."/>
            <person name="Davis C.M."/>
            <person name="Simpson J.R."/>
            <person name="Lauterbach L."/>
            <person name="Steele A.D."/>
            <person name="Gui C."/>
            <person name="Meng S."/>
            <person name="Li G."/>
            <person name="Viehrig K."/>
            <person name="Ye F."/>
            <person name="Su P."/>
            <person name="Kiefer A.F."/>
            <person name="Nichols A."/>
            <person name="Cepeda A.J."/>
            <person name="Yan W."/>
            <person name="Fan B."/>
            <person name="Jiang Y."/>
            <person name="Adhikari A."/>
            <person name="Zheng C.-J."/>
            <person name="Schuster L."/>
            <person name="Cowan T.M."/>
            <person name="Smanski M.J."/>
            <person name="Chevrette M.G."/>
            <person name="De Carvalho L.P.S."/>
            <person name="Shen B."/>
        </authorList>
    </citation>
    <scope>NUCLEOTIDE SEQUENCE [LARGE SCALE GENOMIC DNA]</scope>
    <source>
        <strain evidence="1 2">NPDC001166</strain>
    </source>
</reference>
<proteinExistence type="predicted"/>
<keyword evidence="2" id="KW-1185">Reference proteome</keyword>
<comment type="caution">
    <text evidence="1">The sequence shown here is derived from an EMBL/GenBank/DDBJ whole genome shotgun (WGS) entry which is preliminary data.</text>
</comment>
<protein>
    <recommendedName>
        <fullName evidence="3">DUF4911 domain-containing protein</fullName>
    </recommendedName>
</protein>
<evidence type="ECO:0008006" key="3">
    <source>
        <dbReference type="Google" id="ProtNLM"/>
    </source>
</evidence>
<evidence type="ECO:0000313" key="2">
    <source>
        <dbReference type="Proteomes" id="UP001470023"/>
    </source>
</evidence>